<evidence type="ECO:0000313" key="6">
    <source>
        <dbReference type="EMBL" id="KAF2665597.1"/>
    </source>
</evidence>
<keyword evidence="7" id="KW-1185">Reference proteome</keyword>
<dbReference type="PROSITE" id="PS01360">
    <property type="entry name" value="ZF_MYND_1"/>
    <property type="match status" value="1"/>
</dbReference>
<dbReference type="Pfam" id="PF01753">
    <property type="entry name" value="zf-MYND"/>
    <property type="match status" value="1"/>
</dbReference>
<name>A0A6A6U2F9_9PEZI</name>
<dbReference type="OrthoDB" id="432970at2759"/>
<evidence type="ECO:0000256" key="4">
    <source>
        <dbReference type="PROSITE-ProRule" id="PRU00134"/>
    </source>
</evidence>
<gene>
    <name evidence="6" type="ORF">BT63DRAFT_377316</name>
</gene>
<dbReference type="InterPro" id="IPR002893">
    <property type="entry name" value="Znf_MYND"/>
</dbReference>
<dbReference type="PROSITE" id="PS50865">
    <property type="entry name" value="ZF_MYND_2"/>
    <property type="match status" value="1"/>
</dbReference>
<dbReference type="GO" id="GO:0008270">
    <property type="term" value="F:zinc ion binding"/>
    <property type="evidence" value="ECO:0007669"/>
    <property type="project" value="UniProtKB-KW"/>
</dbReference>
<feature type="domain" description="MYND-type" evidence="5">
    <location>
        <begin position="6"/>
        <end position="45"/>
    </location>
</feature>
<evidence type="ECO:0000256" key="3">
    <source>
        <dbReference type="ARBA" id="ARBA00022833"/>
    </source>
</evidence>
<sequence length="205" mass="23166">MTTKSCNVCGKTEGFVPQSCGRCKARVFCGPECQRSDWPSHKATCNAKRAKERKWQDRHRLCEDGSSHFGEIELITWEGEDYDGQQYGWGGTVEDPEGLKRKFEKEFRGDKGKFYDYWPSGFRWTCCGTIGDMKYGCDHHGTGPRPCTCDFCHMGKPLPDRLYSKETITRKGLTLSRGPDPRSFNHAKAAIADTARTILGMDSEA</sequence>
<evidence type="ECO:0000256" key="2">
    <source>
        <dbReference type="ARBA" id="ARBA00022771"/>
    </source>
</evidence>
<organism evidence="6 7">
    <name type="scientific">Microthyrium microscopicum</name>
    <dbReference type="NCBI Taxonomy" id="703497"/>
    <lineage>
        <taxon>Eukaryota</taxon>
        <taxon>Fungi</taxon>
        <taxon>Dikarya</taxon>
        <taxon>Ascomycota</taxon>
        <taxon>Pezizomycotina</taxon>
        <taxon>Dothideomycetes</taxon>
        <taxon>Dothideomycetes incertae sedis</taxon>
        <taxon>Microthyriales</taxon>
        <taxon>Microthyriaceae</taxon>
        <taxon>Microthyrium</taxon>
    </lineage>
</organism>
<dbReference type="Proteomes" id="UP000799302">
    <property type="component" value="Unassembled WGS sequence"/>
</dbReference>
<reference evidence="6" key="1">
    <citation type="journal article" date="2020" name="Stud. Mycol.">
        <title>101 Dothideomycetes genomes: a test case for predicting lifestyles and emergence of pathogens.</title>
        <authorList>
            <person name="Haridas S."/>
            <person name="Albert R."/>
            <person name="Binder M."/>
            <person name="Bloem J."/>
            <person name="Labutti K."/>
            <person name="Salamov A."/>
            <person name="Andreopoulos B."/>
            <person name="Baker S."/>
            <person name="Barry K."/>
            <person name="Bills G."/>
            <person name="Bluhm B."/>
            <person name="Cannon C."/>
            <person name="Castanera R."/>
            <person name="Culley D."/>
            <person name="Daum C."/>
            <person name="Ezra D."/>
            <person name="Gonzalez J."/>
            <person name="Henrissat B."/>
            <person name="Kuo A."/>
            <person name="Liang C."/>
            <person name="Lipzen A."/>
            <person name="Lutzoni F."/>
            <person name="Magnuson J."/>
            <person name="Mondo S."/>
            <person name="Nolan M."/>
            <person name="Ohm R."/>
            <person name="Pangilinan J."/>
            <person name="Park H.-J."/>
            <person name="Ramirez L."/>
            <person name="Alfaro M."/>
            <person name="Sun H."/>
            <person name="Tritt A."/>
            <person name="Yoshinaga Y."/>
            <person name="Zwiers L.-H."/>
            <person name="Turgeon B."/>
            <person name="Goodwin S."/>
            <person name="Spatafora J."/>
            <person name="Crous P."/>
            <person name="Grigoriev I."/>
        </authorList>
    </citation>
    <scope>NUCLEOTIDE SEQUENCE</scope>
    <source>
        <strain evidence="6">CBS 115976</strain>
    </source>
</reference>
<protein>
    <recommendedName>
        <fullName evidence="5">MYND-type domain-containing protein</fullName>
    </recommendedName>
</protein>
<proteinExistence type="predicted"/>
<dbReference type="SUPFAM" id="SSF144232">
    <property type="entry name" value="HIT/MYND zinc finger-like"/>
    <property type="match status" value="1"/>
</dbReference>
<keyword evidence="3" id="KW-0862">Zinc</keyword>
<dbReference type="EMBL" id="MU004240">
    <property type="protein sequence ID" value="KAF2665597.1"/>
    <property type="molecule type" value="Genomic_DNA"/>
</dbReference>
<dbReference type="Gene3D" id="6.10.140.2220">
    <property type="match status" value="1"/>
</dbReference>
<accession>A0A6A6U2F9</accession>
<evidence type="ECO:0000313" key="7">
    <source>
        <dbReference type="Proteomes" id="UP000799302"/>
    </source>
</evidence>
<evidence type="ECO:0000256" key="1">
    <source>
        <dbReference type="ARBA" id="ARBA00022723"/>
    </source>
</evidence>
<keyword evidence="2 4" id="KW-0863">Zinc-finger</keyword>
<dbReference type="AlphaFoldDB" id="A0A6A6U2F9"/>
<keyword evidence="1" id="KW-0479">Metal-binding</keyword>
<evidence type="ECO:0000259" key="5">
    <source>
        <dbReference type="PROSITE" id="PS50865"/>
    </source>
</evidence>